<protein>
    <recommendedName>
        <fullName evidence="3">Phytoene synthase</fullName>
    </recommendedName>
</protein>
<accession>A0A7S8F6B2</accession>
<reference evidence="1 2" key="1">
    <citation type="submission" date="2020-11" db="EMBL/GenBank/DDBJ databases">
        <title>The genome sequence of Erythrobacter sp. 6D36.</title>
        <authorList>
            <person name="Liu Y."/>
        </authorList>
    </citation>
    <scope>NUCLEOTIDE SEQUENCE [LARGE SCALE GENOMIC DNA]</scope>
    <source>
        <strain evidence="1 2">6D36</strain>
    </source>
</reference>
<sequence>MIAAESLLPPELELAIAHSRPDDRAALKAMFELDRNLGRAVAQASEAIVGQLRLAWWRDALSAPLLERPTGNPLVDDIGTAFGAVSAELACLVDGWEAFLLAESLDESSIDPLLDGREKAWLTYARHTQVSADFEPEIRRAARLWSIADLVAGVSGASDRAALVAIAGTVPAQGRRLPRRLRGLAILQALAGRSLKRGGCPLLSDRGAALTALRSIVFGR</sequence>
<organism evidence="1 2">
    <name type="scientific">Qipengyuania soli</name>
    <dbReference type="NCBI Taxonomy" id="2782568"/>
    <lineage>
        <taxon>Bacteria</taxon>
        <taxon>Pseudomonadati</taxon>
        <taxon>Pseudomonadota</taxon>
        <taxon>Alphaproteobacteria</taxon>
        <taxon>Sphingomonadales</taxon>
        <taxon>Erythrobacteraceae</taxon>
        <taxon>Qipengyuania</taxon>
    </lineage>
</organism>
<dbReference type="EMBL" id="CP064654">
    <property type="protein sequence ID" value="QPD00050.1"/>
    <property type="molecule type" value="Genomic_DNA"/>
</dbReference>
<keyword evidence="2" id="KW-1185">Reference proteome</keyword>
<dbReference type="KEGG" id="qso:IRL76_05830"/>
<dbReference type="AlphaFoldDB" id="A0A7S8F6B2"/>
<gene>
    <name evidence="1" type="ORF">IRL76_05830</name>
</gene>
<evidence type="ECO:0000313" key="1">
    <source>
        <dbReference type="EMBL" id="QPD00050.1"/>
    </source>
</evidence>
<name>A0A7S8F6B2_9SPHN</name>
<dbReference type="Proteomes" id="UP000594459">
    <property type="component" value="Chromosome"/>
</dbReference>
<evidence type="ECO:0000313" key="2">
    <source>
        <dbReference type="Proteomes" id="UP000594459"/>
    </source>
</evidence>
<evidence type="ECO:0008006" key="3">
    <source>
        <dbReference type="Google" id="ProtNLM"/>
    </source>
</evidence>
<proteinExistence type="predicted"/>
<dbReference type="RefSeq" id="WP_200983844.1">
    <property type="nucleotide sequence ID" value="NZ_CP064654.1"/>
</dbReference>